<protein>
    <submittedName>
        <fullName evidence="2">Unannotated protein</fullName>
    </submittedName>
</protein>
<evidence type="ECO:0000256" key="1">
    <source>
        <dbReference type="SAM" id="Phobius"/>
    </source>
</evidence>
<accession>A0A6J6QPS3</accession>
<evidence type="ECO:0000313" key="2">
    <source>
        <dbReference type="EMBL" id="CAB4713791.1"/>
    </source>
</evidence>
<keyword evidence="1" id="KW-0472">Membrane</keyword>
<feature type="transmembrane region" description="Helical" evidence="1">
    <location>
        <begin position="290"/>
        <end position="322"/>
    </location>
</feature>
<feature type="transmembrane region" description="Helical" evidence="1">
    <location>
        <begin position="27"/>
        <end position="46"/>
    </location>
</feature>
<feature type="transmembrane region" description="Helical" evidence="1">
    <location>
        <begin position="218"/>
        <end position="238"/>
    </location>
</feature>
<feature type="transmembrane region" description="Helical" evidence="1">
    <location>
        <begin position="135"/>
        <end position="153"/>
    </location>
</feature>
<keyword evidence="1" id="KW-1133">Transmembrane helix</keyword>
<dbReference type="Pfam" id="PF09852">
    <property type="entry name" value="DUF2079"/>
    <property type="match status" value="1"/>
</dbReference>
<reference evidence="2" key="1">
    <citation type="submission" date="2020-05" db="EMBL/GenBank/DDBJ databases">
        <authorList>
            <person name="Chiriac C."/>
            <person name="Salcher M."/>
            <person name="Ghai R."/>
            <person name="Kavagutti S V."/>
        </authorList>
    </citation>
    <scope>NUCLEOTIDE SEQUENCE</scope>
</reference>
<keyword evidence="1" id="KW-0812">Transmembrane</keyword>
<dbReference type="EMBL" id="CAEZYY010000002">
    <property type="protein sequence ID" value="CAB4739770.1"/>
    <property type="molecule type" value="Genomic_DNA"/>
</dbReference>
<feature type="transmembrane region" description="Helical" evidence="1">
    <location>
        <begin position="184"/>
        <end position="212"/>
    </location>
</feature>
<dbReference type="AlphaFoldDB" id="A0A6J6QPS3"/>
<proteinExistence type="predicted"/>
<organism evidence="2">
    <name type="scientific">freshwater metagenome</name>
    <dbReference type="NCBI Taxonomy" id="449393"/>
    <lineage>
        <taxon>unclassified sequences</taxon>
        <taxon>metagenomes</taxon>
        <taxon>ecological metagenomes</taxon>
    </lineage>
</organism>
<evidence type="ECO:0000313" key="5">
    <source>
        <dbReference type="EMBL" id="CAB5066995.1"/>
    </source>
</evidence>
<name>A0A6J6QPS3_9ZZZZ</name>
<evidence type="ECO:0000313" key="4">
    <source>
        <dbReference type="EMBL" id="CAB4858490.1"/>
    </source>
</evidence>
<dbReference type="InterPro" id="IPR018650">
    <property type="entry name" value="STSV1_Orf64"/>
</dbReference>
<dbReference type="EMBL" id="CAEZXX010000087">
    <property type="protein sequence ID" value="CAB4713791.1"/>
    <property type="molecule type" value="Genomic_DNA"/>
</dbReference>
<dbReference type="EMBL" id="CAFBLR010000003">
    <property type="protein sequence ID" value="CAB4858490.1"/>
    <property type="molecule type" value="Genomic_DNA"/>
</dbReference>
<evidence type="ECO:0000313" key="3">
    <source>
        <dbReference type="EMBL" id="CAB4739770.1"/>
    </source>
</evidence>
<feature type="transmembrane region" description="Helical" evidence="1">
    <location>
        <begin position="358"/>
        <end position="376"/>
    </location>
</feature>
<sequence>MTEPLDESLSATRWQAASRWAYRHRQVLVLTWIVLLWWATFYRLGALRHDRFWTFGFDLGLFDQAIWLVSRCRDPFITLRGLDVWGHHGNVVFYLFVPFYWLGAGAKFLLAAQLTSQVAGAIGVHLLCRDIITRSRWIGVVLASALLLHPSMQFLSWEYFHPETFAIGPIVLSYWAWRTQRWKLFWALTILAMSCKEDVALVYLVLGLLVLARKQLRLGGYIAGAAALWYVAVTKVLIPWRNPAGPFYEGHFFSEYGGSMGSVIRTILRHPSRFWGDVTAGSRRALYLRLWFPVAFVPFIAADTLLLAAPMLLAVVIAGIPWVQDYRYHYVAIPLAVTFIATVEAIRRLRVPWRRNLAVGTIAVTSLISAVSWGVGPGTRNFDKGYWPHSSSEGYFDILFGNLDTQGDWAIATAKANAVALVPPNASVSASFNVNPHLAHRDEVYEWPNPWIGTNWGICNIDRLPDPASVQWIVVDRRYVESDPTQARLLEHLLREEFVVRLDEVDVVTAERVRPPSSPAPVSAASCPG</sequence>
<dbReference type="EMBL" id="CAFBQP010000089">
    <property type="protein sequence ID" value="CAB5066995.1"/>
    <property type="molecule type" value="Genomic_DNA"/>
</dbReference>
<feature type="transmembrane region" description="Helical" evidence="1">
    <location>
        <begin position="328"/>
        <end position="346"/>
    </location>
</feature>
<gene>
    <name evidence="2" type="ORF">UFOPK2602_01316</name>
    <name evidence="3" type="ORF">UFOPK2806_00288</name>
    <name evidence="4" type="ORF">UFOPK3417_00089</name>
    <name evidence="5" type="ORF">UFOPK4306_01961</name>
</gene>